<name>A0A644SY64_9ZZZZ</name>
<sequence length="31" mass="2987">MASVFAGIVASDVNVSVCIIGGNAKLGYCAG</sequence>
<protein>
    <submittedName>
        <fullName evidence="1">Uncharacterized protein</fullName>
    </submittedName>
</protein>
<organism evidence="1">
    <name type="scientific">bioreactor metagenome</name>
    <dbReference type="NCBI Taxonomy" id="1076179"/>
    <lineage>
        <taxon>unclassified sequences</taxon>
        <taxon>metagenomes</taxon>
        <taxon>ecological metagenomes</taxon>
    </lineage>
</organism>
<dbReference type="AlphaFoldDB" id="A0A644SY64"/>
<comment type="caution">
    <text evidence="1">The sequence shown here is derived from an EMBL/GenBank/DDBJ whole genome shotgun (WGS) entry which is preliminary data.</text>
</comment>
<reference evidence="1" key="1">
    <citation type="submission" date="2019-08" db="EMBL/GenBank/DDBJ databases">
        <authorList>
            <person name="Kucharzyk K."/>
            <person name="Murdoch R.W."/>
            <person name="Higgins S."/>
            <person name="Loffler F."/>
        </authorList>
    </citation>
    <scope>NUCLEOTIDE SEQUENCE</scope>
</reference>
<gene>
    <name evidence="1" type="ORF">SDC9_04115</name>
</gene>
<proteinExistence type="predicted"/>
<dbReference type="EMBL" id="VSSQ01000007">
    <property type="protein sequence ID" value="MPL58581.1"/>
    <property type="molecule type" value="Genomic_DNA"/>
</dbReference>
<accession>A0A644SY64</accession>
<evidence type="ECO:0000313" key="1">
    <source>
        <dbReference type="EMBL" id="MPL58581.1"/>
    </source>
</evidence>